<accession>A0ABX3A4W2</accession>
<dbReference type="Proteomes" id="UP000094329">
    <property type="component" value="Unassembled WGS sequence"/>
</dbReference>
<dbReference type="CDD" id="cd02440">
    <property type="entry name" value="AdoMet_MTases"/>
    <property type="match status" value="1"/>
</dbReference>
<dbReference type="SUPFAM" id="SSF53335">
    <property type="entry name" value="S-adenosyl-L-methionine-dependent methyltransferases"/>
    <property type="match status" value="1"/>
</dbReference>
<evidence type="ECO:0000259" key="1">
    <source>
        <dbReference type="Pfam" id="PF08241"/>
    </source>
</evidence>
<keyword evidence="2" id="KW-0489">Methyltransferase</keyword>
<keyword evidence="2" id="KW-0808">Transferase</keyword>
<comment type="caution">
    <text evidence="2">The sequence shown here is derived from an EMBL/GenBank/DDBJ whole genome shotgun (WGS) entry which is preliminary data.</text>
</comment>
<dbReference type="PANTHER" id="PTHR43591">
    <property type="entry name" value="METHYLTRANSFERASE"/>
    <property type="match status" value="1"/>
</dbReference>
<organism evidence="2 3">
    <name type="scientific">Piscirickettsia litoralis</name>
    <dbReference type="NCBI Taxonomy" id="1891921"/>
    <lineage>
        <taxon>Bacteria</taxon>
        <taxon>Pseudomonadati</taxon>
        <taxon>Pseudomonadota</taxon>
        <taxon>Gammaproteobacteria</taxon>
        <taxon>Thiotrichales</taxon>
        <taxon>Piscirickettsiaceae</taxon>
        <taxon>Piscirickettsia</taxon>
    </lineage>
</organism>
<dbReference type="EMBL" id="MDTU01000001">
    <property type="protein sequence ID" value="ODN43902.1"/>
    <property type="molecule type" value="Genomic_DNA"/>
</dbReference>
<protein>
    <submittedName>
        <fullName evidence="2">Methyltransferase</fullName>
    </submittedName>
</protein>
<reference evidence="2 3" key="1">
    <citation type="submission" date="2016-08" db="EMBL/GenBank/DDBJ databases">
        <title>Draft genome sequence of Candidatus Piscirickettsia litoralis, from seawater.</title>
        <authorList>
            <person name="Wan X."/>
            <person name="Lee A.J."/>
            <person name="Hou S."/>
            <person name="Donachie S.P."/>
        </authorList>
    </citation>
    <scope>NUCLEOTIDE SEQUENCE [LARGE SCALE GENOMIC DNA]</scope>
    <source>
        <strain evidence="2 3">Y2</strain>
    </source>
</reference>
<dbReference type="GO" id="GO:0008168">
    <property type="term" value="F:methyltransferase activity"/>
    <property type="evidence" value="ECO:0007669"/>
    <property type="project" value="UniProtKB-KW"/>
</dbReference>
<dbReference type="GO" id="GO:0032259">
    <property type="term" value="P:methylation"/>
    <property type="evidence" value="ECO:0007669"/>
    <property type="project" value="UniProtKB-KW"/>
</dbReference>
<feature type="domain" description="Methyltransferase type 11" evidence="1">
    <location>
        <begin position="71"/>
        <end position="165"/>
    </location>
</feature>
<gene>
    <name evidence="2" type="ORF">BGC07_14675</name>
</gene>
<sequence length="269" mass="30272">MTKERIEINKVVSHNSQVWDQYVKNQCEWSRPVSAELIEKAKNGDWEVHITRRPLANDWLPKDIKGKNILCLAAAGGQQAPVLAAAGANVTVFDASKKQLEQDLKVAKRDSLVLETIQGDMRDLSAFNDYSFDYIVHPISNLYVPCLKNVWQECYRVLKKGGVLLASFYNPVLFIFERDQSLESQSLLKPKYKLPYSDVISLGAQADEDKLNSGEAITFGHTLSDQIGQQISAGFVIAGFYEDDHPSSPRFLIERYMQGMIATKAVKLE</sequence>
<dbReference type="InterPro" id="IPR029063">
    <property type="entry name" value="SAM-dependent_MTases_sf"/>
</dbReference>
<dbReference type="InterPro" id="IPR013216">
    <property type="entry name" value="Methyltransf_11"/>
</dbReference>
<dbReference type="RefSeq" id="WP_069313698.1">
    <property type="nucleotide sequence ID" value="NZ_MDTU01000001.1"/>
</dbReference>
<proteinExistence type="predicted"/>
<dbReference type="Gene3D" id="3.40.50.150">
    <property type="entry name" value="Vaccinia Virus protein VP39"/>
    <property type="match status" value="1"/>
</dbReference>
<dbReference type="Pfam" id="PF08241">
    <property type="entry name" value="Methyltransf_11"/>
    <property type="match status" value="1"/>
</dbReference>
<keyword evidence="3" id="KW-1185">Reference proteome</keyword>
<evidence type="ECO:0000313" key="2">
    <source>
        <dbReference type="EMBL" id="ODN43902.1"/>
    </source>
</evidence>
<dbReference type="PANTHER" id="PTHR43591:SF110">
    <property type="entry name" value="RHODANESE DOMAIN-CONTAINING PROTEIN"/>
    <property type="match status" value="1"/>
</dbReference>
<name>A0ABX3A4W2_9GAMM</name>
<evidence type="ECO:0000313" key="3">
    <source>
        <dbReference type="Proteomes" id="UP000094329"/>
    </source>
</evidence>